<organism evidence="1 2">
    <name type="scientific">Solanum tuberosum</name>
    <name type="common">Potato</name>
    <dbReference type="NCBI Taxonomy" id="4113"/>
    <lineage>
        <taxon>Eukaryota</taxon>
        <taxon>Viridiplantae</taxon>
        <taxon>Streptophyta</taxon>
        <taxon>Embryophyta</taxon>
        <taxon>Tracheophyta</taxon>
        <taxon>Spermatophyta</taxon>
        <taxon>Magnoliopsida</taxon>
        <taxon>eudicotyledons</taxon>
        <taxon>Gunneridae</taxon>
        <taxon>Pentapetalae</taxon>
        <taxon>asterids</taxon>
        <taxon>lamiids</taxon>
        <taxon>Solanales</taxon>
        <taxon>Solanaceae</taxon>
        <taxon>Solanoideae</taxon>
        <taxon>Solaneae</taxon>
        <taxon>Solanum</taxon>
    </lineage>
</organism>
<proteinExistence type="predicted"/>
<evidence type="ECO:0000313" key="2">
    <source>
        <dbReference type="Proteomes" id="UP000826656"/>
    </source>
</evidence>
<name>A0ABQ7V1H2_SOLTU</name>
<dbReference type="EMBL" id="JAIVGD010000015">
    <property type="protein sequence ID" value="KAH0757902.1"/>
    <property type="molecule type" value="Genomic_DNA"/>
</dbReference>
<protein>
    <submittedName>
        <fullName evidence="1">Uncharacterized protein</fullName>
    </submittedName>
</protein>
<evidence type="ECO:0000313" key="1">
    <source>
        <dbReference type="EMBL" id="KAH0757902.1"/>
    </source>
</evidence>
<gene>
    <name evidence="1" type="ORF">KY290_021395</name>
</gene>
<keyword evidence="2" id="KW-1185">Reference proteome</keyword>
<sequence>MELCSWAEVEVYPADTRVGPKYQIFPLMVQGEGTMVKSKNKKIDLGKFVQVEEDSPIPLVLWTFEYLASEFKKVKEILMKLPQGTGDSSYGHVSYVTQHELDAYLRDQRT</sequence>
<accession>A0ABQ7V1H2</accession>
<dbReference type="Proteomes" id="UP000826656">
    <property type="component" value="Unassembled WGS sequence"/>
</dbReference>
<reference evidence="1 2" key="1">
    <citation type="journal article" date="2021" name="bioRxiv">
        <title>Chromosome-scale and haplotype-resolved genome assembly of a tetraploid potato cultivar.</title>
        <authorList>
            <person name="Sun H."/>
            <person name="Jiao W.-B."/>
            <person name="Krause K."/>
            <person name="Campoy J.A."/>
            <person name="Goel M."/>
            <person name="Folz-Donahue K."/>
            <person name="Kukat C."/>
            <person name="Huettel B."/>
            <person name="Schneeberger K."/>
        </authorList>
    </citation>
    <scope>NUCLEOTIDE SEQUENCE [LARGE SCALE GENOMIC DNA]</scope>
    <source>
        <strain evidence="1">SolTubOtavaFocal</strain>
        <tissue evidence="1">Leaves</tissue>
    </source>
</reference>
<comment type="caution">
    <text evidence="1">The sequence shown here is derived from an EMBL/GenBank/DDBJ whole genome shotgun (WGS) entry which is preliminary data.</text>
</comment>